<accession>A0ABY7VGR3</accession>
<evidence type="ECO:0000256" key="1">
    <source>
        <dbReference type="SAM" id="MobiDB-lite"/>
    </source>
</evidence>
<dbReference type="PANTHER" id="PTHR37461">
    <property type="entry name" value="ANTI-SIGMA-K FACTOR RSKA"/>
    <property type="match status" value="1"/>
</dbReference>
<proteinExistence type="predicted"/>
<dbReference type="InterPro" id="IPR051474">
    <property type="entry name" value="Anti-sigma-K/W_factor"/>
</dbReference>
<evidence type="ECO:0000313" key="5">
    <source>
        <dbReference type="Proteomes" id="UP001215231"/>
    </source>
</evidence>
<dbReference type="EMBL" id="CP059693">
    <property type="protein sequence ID" value="WDE12607.1"/>
    <property type="molecule type" value="Genomic_DNA"/>
</dbReference>
<keyword evidence="2" id="KW-1133">Transmembrane helix</keyword>
<name>A0ABY7VGR3_9GAMM</name>
<evidence type="ECO:0000259" key="3">
    <source>
        <dbReference type="Pfam" id="PF10099"/>
    </source>
</evidence>
<feature type="transmembrane region" description="Helical" evidence="2">
    <location>
        <begin position="129"/>
        <end position="147"/>
    </location>
</feature>
<evidence type="ECO:0000313" key="4">
    <source>
        <dbReference type="EMBL" id="WDE12607.1"/>
    </source>
</evidence>
<keyword evidence="5" id="KW-1185">Reference proteome</keyword>
<reference evidence="4 5" key="1">
    <citation type="journal article" date="2022" name="Mar. Drugs">
        <title>Bioassay-Guided Fractionation Leads to the Detection of Cholic Acid Generated by the Rare Thalassomonas sp.</title>
        <authorList>
            <person name="Pheiffer F."/>
            <person name="Schneider Y.K."/>
            <person name="Hansen E.H."/>
            <person name="Andersen J.H."/>
            <person name="Isaksson J."/>
            <person name="Busche T."/>
            <person name="R C."/>
            <person name="Kalinowski J."/>
            <person name="Zyl L.V."/>
            <person name="Trindade M."/>
        </authorList>
    </citation>
    <scope>NUCLEOTIDE SEQUENCE [LARGE SCALE GENOMIC DNA]</scope>
    <source>
        <strain evidence="4 5">A5K-61T</strain>
    </source>
</reference>
<dbReference type="Proteomes" id="UP001215231">
    <property type="component" value="Chromosome"/>
</dbReference>
<gene>
    <name evidence="4" type="ORF">H3N35_03770</name>
</gene>
<dbReference type="PANTHER" id="PTHR37461:SF1">
    <property type="entry name" value="ANTI-SIGMA-K FACTOR RSKA"/>
    <property type="match status" value="1"/>
</dbReference>
<dbReference type="Pfam" id="PF10099">
    <property type="entry name" value="RskA_C"/>
    <property type="match status" value="1"/>
</dbReference>
<feature type="compositionally biased region" description="Polar residues" evidence="1">
    <location>
        <begin position="88"/>
        <end position="97"/>
    </location>
</feature>
<sequence>MSESINNAPNQRYYHPEVIEHLASQYVLGTLTPLVRQRVDTLVQTNEALEQAILYWQEHLGALDRQTAELPPSDTSWQVIAGQLDMPTSNNTAVNQETSKDTTEINKPLNSWPNRFADKLNNWLARPGYRYAGAFSVLLLAVVISFFNPLTKKQDPLSYVAVLTQQSGQAHLVASTYGESQKLVVNIINAPEISTEESLELWVVSKTDQQARSLGVLPGNQALLEQQLTRAQWRLIKDSESLIVTLEEAGGSAIGEPSEMIVSRGLCIRLQEWNKNA</sequence>
<dbReference type="InterPro" id="IPR018764">
    <property type="entry name" value="RskA_C"/>
</dbReference>
<organism evidence="4 5">
    <name type="scientific">Thalassomonas haliotis</name>
    <dbReference type="NCBI Taxonomy" id="485448"/>
    <lineage>
        <taxon>Bacteria</taxon>
        <taxon>Pseudomonadati</taxon>
        <taxon>Pseudomonadota</taxon>
        <taxon>Gammaproteobacteria</taxon>
        <taxon>Alteromonadales</taxon>
        <taxon>Colwelliaceae</taxon>
        <taxon>Thalassomonas</taxon>
    </lineage>
</organism>
<feature type="domain" description="Anti-sigma K factor RskA C-terminal" evidence="3">
    <location>
        <begin position="137"/>
        <end position="257"/>
    </location>
</feature>
<evidence type="ECO:0000256" key="2">
    <source>
        <dbReference type="SAM" id="Phobius"/>
    </source>
</evidence>
<protein>
    <submittedName>
        <fullName evidence="4">Anti-sigma factor</fullName>
    </submittedName>
</protein>
<keyword evidence="2" id="KW-0812">Transmembrane</keyword>
<feature type="region of interest" description="Disordered" evidence="1">
    <location>
        <begin position="88"/>
        <end position="107"/>
    </location>
</feature>
<dbReference type="RefSeq" id="WP_274052884.1">
    <property type="nucleotide sequence ID" value="NZ_CP059693.1"/>
</dbReference>
<keyword evidence="2" id="KW-0472">Membrane</keyword>